<comment type="subunit">
    <text evidence="2">Component of the NuA4 histone acetyltransferase complex.</text>
</comment>
<evidence type="ECO:0000259" key="12">
    <source>
        <dbReference type="PROSITE" id="PS51192"/>
    </source>
</evidence>
<feature type="region of interest" description="Disordered" evidence="10">
    <location>
        <begin position="1"/>
        <end position="269"/>
    </location>
</feature>
<dbReference type="Gene3D" id="3.40.50.300">
    <property type="entry name" value="P-loop containing nucleotide triphosphate hydrolases"/>
    <property type="match status" value="1"/>
</dbReference>
<evidence type="ECO:0000256" key="8">
    <source>
        <dbReference type="ARBA" id="ARBA00023242"/>
    </source>
</evidence>
<dbReference type="GO" id="GO:0016887">
    <property type="term" value="F:ATP hydrolysis activity"/>
    <property type="evidence" value="ECO:0007669"/>
    <property type="project" value="TreeGrafter"/>
</dbReference>
<dbReference type="PANTHER" id="PTHR45623:SF14">
    <property type="entry name" value="CHROMODOMAIN-HELICASE-DNA-BINDING PROTEIN 1"/>
    <property type="match status" value="1"/>
</dbReference>
<dbReference type="Pfam" id="PF23588">
    <property type="entry name" value="HTH_CHD1_Hrp3"/>
    <property type="match status" value="1"/>
</dbReference>
<dbReference type="GO" id="GO:0140658">
    <property type="term" value="F:ATP-dependent chromatin remodeler activity"/>
    <property type="evidence" value="ECO:0007669"/>
    <property type="project" value="TreeGrafter"/>
</dbReference>
<feature type="domain" description="Chromo" evidence="11">
    <location>
        <begin position="271"/>
        <end position="342"/>
    </location>
</feature>
<dbReference type="InterPro" id="IPR000330">
    <property type="entry name" value="SNF2_N"/>
</dbReference>
<dbReference type="Gene3D" id="3.40.50.10810">
    <property type="entry name" value="Tandem AAA-ATPase domain"/>
    <property type="match status" value="1"/>
</dbReference>
<feature type="compositionally biased region" description="Basic and acidic residues" evidence="10">
    <location>
        <begin position="1024"/>
        <end position="1064"/>
    </location>
</feature>
<evidence type="ECO:0000313" key="14">
    <source>
        <dbReference type="EMBL" id="KAF2234861.1"/>
    </source>
</evidence>
<dbReference type="Gene3D" id="1.10.10.60">
    <property type="entry name" value="Homeodomain-like"/>
    <property type="match status" value="1"/>
</dbReference>
<evidence type="ECO:0000256" key="10">
    <source>
        <dbReference type="SAM" id="MobiDB-lite"/>
    </source>
</evidence>
<dbReference type="Gene3D" id="6.10.140.1440">
    <property type="match status" value="1"/>
</dbReference>
<evidence type="ECO:0000256" key="4">
    <source>
        <dbReference type="ARBA" id="ARBA00022741"/>
    </source>
</evidence>
<gene>
    <name evidence="14" type="ORF">EV356DRAFT_137734</name>
</gene>
<dbReference type="InterPro" id="IPR049730">
    <property type="entry name" value="SNF2/RAD54-like_C"/>
</dbReference>
<keyword evidence="6" id="KW-0067">ATP-binding</keyword>
<dbReference type="GO" id="GO:0000785">
    <property type="term" value="C:chromatin"/>
    <property type="evidence" value="ECO:0007669"/>
    <property type="project" value="TreeGrafter"/>
</dbReference>
<dbReference type="Pfam" id="PF00271">
    <property type="entry name" value="Helicase_C"/>
    <property type="match status" value="1"/>
</dbReference>
<keyword evidence="4" id="KW-0547">Nucleotide-binding</keyword>
<accession>A0A6A6HAK7</accession>
<evidence type="ECO:0000256" key="3">
    <source>
        <dbReference type="ARBA" id="ARBA00022737"/>
    </source>
</evidence>
<dbReference type="InterPro" id="IPR038718">
    <property type="entry name" value="SNF2-like_sf"/>
</dbReference>
<feature type="coiled-coil region" evidence="9">
    <location>
        <begin position="1144"/>
        <end position="1171"/>
    </location>
</feature>
<protein>
    <submittedName>
        <fullName evidence="14">Uncharacterized protein</fullName>
    </submittedName>
</protein>
<dbReference type="GO" id="GO:0042393">
    <property type="term" value="F:histone binding"/>
    <property type="evidence" value="ECO:0007669"/>
    <property type="project" value="TreeGrafter"/>
</dbReference>
<dbReference type="Proteomes" id="UP000800092">
    <property type="component" value="Unassembled WGS sequence"/>
</dbReference>
<dbReference type="CDD" id="cd18793">
    <property type="entry name" value="SF2_C_SNF"/>
    <property type="match status" value="1"/>
</dbReference>
<dbReference type="InterPro" id="IPR001650">
    <property type="entry name" value="Helicase_C-like"/>
</dbReference>
<feature type="compositionally biased region" description="Acidic residues" evidence="10">
    <location>
        <begin position="82"/>
        <end position="97"/>
    </location>
</feature>
<keyword evidence="3" id="KW-0677">Repeat</keyword>
<feature type="compositionally biased region" description="Polar residues" evidence="10">
    <location>
        <begin position="1590"/>
        <end position="1599"/>
    </location>
</feature>
<dbReference type="InterPro" id="IPR027417">
    <property type="entry name" value="P-loop_NTPase"/>
</dbReference>
<keyword evidence="5" id="KW-0378">Hydrolase</keyword>
<evidence type="ECO:0000256" key="6">
    <source>
        <dbReference type="ARBA" id="ARBA00022840"/>
    </source>
</evidence>
<feature type="compositionally biased region" description="Polar residues" evidence="10">
    <location>
        <begin position="55"/>
        <end position="78"/>
    </location>
</feature>
<dbReference type="GO" id="GO:0005524">
    <property type="term" value="F:ATP binding"/>
    <property type="evidence" value="ECO:0007669"/>
    <property type="project" value="UniProtKB-KW"/>
</dbReference>
<feature type="domain" description="Helicase C-terminal" evidence="13">
    <location>
        <begin position="771"/>
        <end position="929"/>
    </location>
</feature>
<feature type="compositionally biased region" description="Basic and acidic residues" evidence="10">
    <location>
        <begin position="1398"/>
        <end position="1423"/>
    </location>
</feature>
<comment type="subcellular location">
    <subcellularLocation>
        <location evidence="1">Nucleus</location>
    </subcellularLocation>
</comment>
<evidence type="ECO:0000259" key="13">
    <source>
        <dbReference type="PROSITE" id="PS51194"/>
    </source>
</evidence>
<feature type="compositionally biased region" description="Polar residues" evidence="10">
    <location>
        <begin position="1"/>
        <end position="41"/>
    </location>
</feature>
<dbReference type="InterPro" id="IPR000953">
    <property type="entry name" value="Chromo/chromo_shadow_dom"/>
</dbReference>
<dbReference type="SUPFAM" id="SSF52540">
    <property type="entry name" value="P-loop containing nucleoside triphosphate hydrolases"/>
    <property type="match status" value="2"/>
</dbReference>
<dbReference type="SMART" id="SM00487">
    <property type="entry name" value="DEXDc"/>
    <property type="match status" value="1"/>
</dbReference>
<keyword evidence="7" id="KW-0238">DNA-binding</keyword>
<sequence>MASGSYLQHSPTDSQTSTPFQNGHMSPSADNMATTGNSHYASESELSDIEHPSRPLNTSPEDLDQSSTPASKASGSPLTDTATDEDADGDEDADYDMEMTPNIAVTAQATEKSSSSSPARASKRKMSTAEDDYMRENPELYGLRRSGRARPSRRVIESSSDEESDEPRRKKRKPEIQPKGSTRATPARTTTTTSPESESDFDTRAGSRRRNVTSRKRNRLQKDGTLAAPPQRFSERRTAKVANYNEDEEPFSDEETATPVDWTWEADDPTPGIDIVMDAKLKEGLEKKENPSKYDFLFWVKWQGRAHYHATWETWDTLGQYKGWKRLDNFWRDFKLWQEKLSDPEFPDEEKEQHAMDINLRLDHFADCVIVERVIGSRDGEDGTEYCILWKGCEYKDTTWEPASLVSKLAQEEIDRFLDRTSHIPVSNLDELRPRKRSEYKGFHEQPDYIQHGRLRHFQLEGVNFLAYNWCRNENVILADEMGLGKTIQTISFLNWLRHERGQQGPFLLIVPLSTVGDWADTFNKWTPDVNYIKYLGGPNSRSIIKERELFTNSNSRRYKFHVLLTTPEYVNKDQDFLCTIKWQSLMVDEAHRLKNPKANIYQILMGFGIPHRTLITGTPMQNNYAELAALLNFLKPGQGDIADEVDLDDQTAAQKVAEIRKIIDPLVMRRTKNKVEKDLPPKSEKIIRVALSDYQLEYYKNILAKNYTALNQGGKGQKASLLNITMQLKKCSNHAFLVPIAEQRRLDGIDPDDRKEILKQIITCSGKMMVLEKLLTKLKAEGHRVLIFSQMVQMLNILEEYCRLKGEKFQRLDGTVSSRERAQAIDHFNSPDSEDFLFLLSTRAGGLGINLTAADTVIIFDSDWNPQADLQAMARAHRIGQTKPVQVFRFVSKDTLEEDILERARNKMILEYLTIQQGITDKDAKDLGDSGLAKRAGEPGSIEDINRLLKRRGQRMFEQTGNQKELESMDIDAVIATAEEHKTEQAEGIGASGGEDFLKSFEYTDVKADIEWDDIIPEDQIKQVKDEERKAEEERMTQELLKQAEPRKRKAPSDGHEAREQRAAKKQARAAAAAAAADEDDTEGDAEANLDPKRPLSEREVRNLVRAHEKYGSIDDCRNEFLKDARLEGRDMDVLKATLGEITTKADQLMHDEEERLKALERETNKALTKKERKAVLFDHRGVKRLNADTITQRPTEMRMMREVVKAASDWKSFRVPEASKPAQYDCPWGAREDGMLCVGIARHGYGAWVAIRDDPDLGMGDKFFLEEHRVDKKAEREGHEDKHAKSPGAVHLVRRANYLIQVLKDKTSGGTNIAVKKALENHHRNSKKHPGLHRHRMEKSVTSSPGPTTMRKVPSSDQFHRPRGPNHRDSRQRLFSADPNGKATPDRKSNGYAGTPDRKRKAEDDHDDARKPRPKHARSDEQLNAIKIQKRSHALKNDHSSAGPRRHSTEMSQTKQKDATHTHLRNTEDTSNKKPAASDSTLCHEFRDRENNYQKLKDLRASTKQNYQGTDLARRLVQTLVDVGLTIVEEVKKTKGSSDLLYWDYVAGRYWPNPSAQADGRRLKEQFEKYHAKTMKLENGDGAKSTKTEAGTTTNMANGVHMNGGSSSNGSNGTA</sequence>
<dbReference type="GO" id="GO:0034728">
    <property type="term" value="P:nucleosome organization"/>
    <property type="evidence" value="ECO:0007669"/>
    <property type="project" value="TreeGrafter"/>
</dbReference>
<reference evidence="14" key="1">
    <citation type="journal article" date="2020" name="Stud. Mycol.">
        <title>101 Dothideomycetes genomes: a test case for predicting lifestyles and emergence of pathogens.</title>
        <authorList>
            <person name="Haridas S."/>
            <person name="Albert R."/>
            <person name="Binder M."/>
            <person name="Bloem J."/>
            <person name="Labutti K."/>
            <person name="Salamov A."/>
            <person name="Andreopoulos B."/>
            <person name="Baker S."/>
            <person name="Barry K."/>
            <person name="Bills G."/>
            <person name="Bluhm B."/>
            <person name="Cannon C."/>
            <person name="Castanera R."/>
            <person name="Culley D."/>
            <person name="Daum C."/>
            <person name="Ezra D."/>
            <person name="Gonzalez J."/>
            <person name="Henrissat B."/>
            <person name="Kuo A."/>
            <person name="Liang C."/>
            <person name="Lipzen A."/>
            <person name="Lutzoni F."/>
            <person name="Magnuson J."/>
            <person name="Mondo S."/>
            <person name="Nolan M."/>
            <person name="Ohm R."/>
            <person name="Pangilinan J."/>
            <person name="Park H.-J."/>
            <person name="Ramirez L."/>
            <person name="Alfaro M."/>
            <person name="Sun H."/>
            <person name="Tritt A."/>
            <person name="Yoshinaga Y."/>
            <person name="Zwiers L.-H."/>
            <person name="Turgeon B."/>
            <person name="Goodwin S."/>
            <person name="Spatafora J."/>
            <person name="Crous P."/>
            <person name="Grigoriev I."/>
        </authorList>
    </citation>
    <scope>NUCLEOTIDE SEQUENCE</scope>
    <source>
        <strain evidence="14">Tuck. ex Michener</strain>
    </source>
</reference>
<dbReference type="PROSITE" id="PS51194">
    <property type="entry name" value="HELICASE_CTER"/>
    <property type="match status" value="1"/>
</dbReference>
<dbReference type="Pfam" id="PF00385">
    <property type="entry name" value="Chromo"/>
    <property type="match status" value="1"/>
</dbReference>
<feature type="domain" description="Chromo" evidence="11">
    <location>
        <begin position="369"/>
        <end position="420"/>
    </location>
</feature>
<dbReference type="Pfam" id="PF00176">
    <property type="entry name" value="SNF2-rel_dom"/>
    <property type="match status" value="1"/>
</dbReference>
<feature type="compositionally biased region" description="Basic residues" evidence="10">
    <location>
        <begin position="1326"/>
        <end position="1339"/>
    </location>
</feature>
<dbReference type="GO" id="GO:0003682">
    <property type="term" value="F:chromatin binding"/>
    <property type="evidence" value="ECO:0007669"/>
    <property type="project" value="TreeGrafter"/>
</dbReference>
<dbReference type="GO" id="GO:0005634">
    <property type="term" value="C:nucleus"/>
    <property type="evidence" value="ECO:0007669"/>
    <property type="project" value="UniProtKB-SubCell"/>
</dbReference>
<feature type="compositionally biased region" description="Low complexity" evidence="10">
    <location>
        <begin position="181"/>
        <end position="196"/>
    </location>
</feature>
<dbReference type="InterPro" id="IPR016197">
    <property type="entry name" value="Chromo-like_dom_sf"/>
</dbReference>
<dbReference type="SUPFAM" id="SSF54160">
    <property type="entry name" value="Chromo domain-like"/>
    <property type="match status" value="2"/>
</dbReference>
<dbReference type="SMART" id="SM00490">
    <property type="entry name" value="HELICc"/>
    <property type="match status" value="1"/>
</dbReference>
<dbReference type="InterPro" id="IPR056302">
    <property type="entry name" value="CHD1-2/Hrp3_HTH"/>
</dbReference>
<dbReference type="GO" id="GO:0003677">
    <property type="term" value="F:DNA binding"/>
    <property type="evidence" value="ECO:0007669"/>
    <property type="project" value="UniProtKB-KW"/>
</dbReference>
<evidence type="ECO:0000256" key="9">
    <source>
        <dbReference type="SAM" id="Coils"/>
    </source>
</evidence>
<dbReference type="InterPro" id="IPR023780">
    <property type="entry name" value="Chromo_domain"/>
</dbReference>
<name>A0A6A6HAK7_VIRVR</name>
<evidence type="ECO:0000256" key="1">
    <source>
        <dbReference type="ARBA" id="ARBA00004123"/>
    </source>
</evidence>
<dbReference type="PROSITE" id="PS51192">
    <property type="entry name" value="HELICASE_ATP_BIND_1"/>
    <property type="match status" value="1"/>
</dbReference>
<feature type="region of interest" description="Disordered" evidence="10">
    <location>
        <begin position="1024"/>
        <end position="1098"/>
    </location>
</feature>
<dbReference type="PANTHER" id="PTHR45623">
    <property type="entry name" value="CHROMODOMAIN-HELICASE-DNA-BINDING PROTEIN 3-RELATED-RELATED"/>
    <property type="match status" value="1"/>
</dbReference>
<keyword evidence="8" id="KW-0539">Nucleus</keyword>
<dbReference type="Gene3D" id="2.40.50.40">
    <property type="match status" value="2"/>
</dbReference>
<dbReference type="SMART" id="SM00298">
    <property type="entry name" value="CHROMO"/>
    <property type="match status" value="2"/>
</dbReference>
<evidence type="ECO:0000256" key="2">
    <source>
        <dbReference type="ARBA" id="ARBA00011353"/>
    </source>
</evidence>
<evidence type="ECO:0000256" key="7">
    <source>
        <dbReference type="ARBA" id="ARBA00023125"/>
    </source>
</evidence>
<feature type="compositionally biased region" description="Acidic residues" evidence="10">
    <location>
        <begin position="245"/>
        <end position="256"/>
    </location>
</feature>
<dbReference type="PROSITE" id="PS50013">
    <property type="entry name" value="CHROMO_2"/>
    <property type="match status" value="2"/>
</dbReference>
<feature type="compositionally biased region" description="Low complexity" evidence="10">
    <location>
        <begin position="1605"/>
        <end position="1617"/>
    </location>
</feature>
<organism evidence="14 15">
    <name type="scientific">Viridothelium virens</name>
    <name type="common">Speckled blister lichen</name>
    <name type="synonym">Trypethelium virens</name>
    <dbReference type="NCBI Taxonomy" id="1048519"/>
    <lineage>
        <taxon>Eukaryota</taxon>
        <taxon>Fungi</taxon>
        <taxon>Dikarya</taxon>
        <taxon>Ascomycota</taxon>
        <taxon>Pezizomycotina</taxon>
        <taxon>Dothideomycetes</taxon>
        <taxon>Dothideomycetes incertae sedis</taxon>
        <taxon>Trypetheliales</taxon>
        <taxon>Trypetheliaceae</taxon>
        <taxon>Viridothelium</taxon>
    </lineage>
</organism>
<dbReference type="EMBL" id="ML991795">
    <property type="protein sequence ID" value="KAF2234861.1"/>
    <property type="molecule type" value="Genomic_DNA"/>
</dbReference>
<dbReference type="OrthoDB" id="5857104at2759"/>
<evidence type="ECO:0000313" key="15">
    <source>
        <dbReference type="Proteomes" id="UP000800092"/>
    </source>
</evidence>
<feature type="compositionally biased region" description="Basic residues" evidence="10">
    <location>
        <begin position="206"/>
        <end position="219"/>
    </location>
</feature>
<keyword evidence="9" id="KW-0175">Coiled coil</keyword>
<feature type="compositionally biased region" description="Basic and acidic residues" evidence="10">
    <location>
        <begin position="1457"/>
        <end position="1474"/>
    </location>
</feature>
<evidence type="ECO:0000256" key="5">
    <source>
        <dbReference type="ARBA" id="ARBA00022801"/>
    </source>
</evidence>
<feature type="region of interest" description="Disordered" evidence="10">
    <location>
        <begin position="1582"/>
        <end position="1617"/>
    </location>
</feature>
<proteinExistence type="predicted"/>
<feature type="domain" description="Helicase ATP-binding" evidence="12">
    <location>
        <begin position="467"/>
        <end position="638"/>
    </location>
</feature>
<keyword evidence="15" id="KW-1185">Reference proteome</keyword>
<feature type="region of interest" description="Disordered" evidence="10">
    <location>
        <begin position="1320"/>
        <end position="1488"/>
    </location>
</feature>
<feature type="compositionally biased region" description="Acidic residues" evidence="10">
    <location>
        <begin position="1078"/>
        <end position="1089"/>
    </location>
</feature>
<dbReference type="InterPro" id="IPR014001">
    <property type="entry name" value="Helicase_ATP-bd"/>
</dbReference>
<evidence type="ECO:0000259" key="11">
    <source>
        <dbReference type="PROSITE" id="PS50013"/>
    </source>
</evidence>